<dbReference type="EMBL" id="CP089984">
    <property type="protein sequence ID" value="WXB15863.1"/>
    <property type="molecule type" value="Genomic_DNA"/>
</dbReference>
<dbReference type="RefSeq" id="WP_394825497.1">
    <property type="nucleotide sequence ID" value="NZ_CP089984.1"/>
</dbReference>
<protein>
    <submittedName>
        <fullName evidence="1">Uncharacterized protein</fullName>
    </submittedName>
</protein>
<keyword evidence="2" id="KW-1185">Reference proteome</keyword>
<sequence length="45" mass="4822">MAGFIFGQKNAAWQEYGGKKPPHDNPSFGALSPTSMVKIEVPSLS</sequence>
<organism evidence="1 2">
    <name type="scientific">Pendulispora albinea</name>
    <dbReference type="NCBI Taxonomy" id="2741071"/>
    <lineage>
        <taxon>Bacteria</taxon>
        <taxon>Pseudomonadati</taxon>
        <taxon>Myxococcota</taxon>
        <taxon>Myxococcia</taxon>
        <taxon>Myxococcales</taxon>
        <taxon>Sorangiineae</taxon>
        <taxon>Pendulisporaceae</taxon>
        <taxon>Pendulispora</taxon>
    </lineage>
</organism>
<accession>A0ABZ2LY54</accession>
<evidence type="ECO:0000313" key="2">
    <source>
        <dbReference type="Proteomes" id="UP001370348"/>
    </source>
</evidence>
<gene>
    <name evidence="1" type="ORF">LZC94_01030</name>
</gene>
<evidence type="ECO:0000313" key="1">
    <source>
        <dbReference type="EMBL" id="WXB15863.1"/>
    </source>
</evidence>
<proteinExistence type="predicted"/>
<dbReference type="Proteomes" id="UP001370348">
    <property type="component" value="Chromosome"/>
</dbReference>
<reference evidence="1 2" key="1">
    <citation type="submission" date="2021-12" db="EMBL/GenBank/DDBJ databases">
        <title>Discovery of the Pendulisporaceae a myxobacterial family with distinct sporulation behavior and unique specialized metabolism.</title>
        <authorList>
            <person name="Garcia R."/>
            <person name="Popoff A."/>
            <person name="Bader C.D."/>
            <person name="Loehr J."/>
            <person name="Walesch S."/>
            <person name="Walt C."/>
            <person name="Boldt J."/>
            <person name="Bunk B."/>
            <person name="Haeckl F.J.F.P.J."/>
            <person name="Gunesch A.P."/>
            <person name="Birkelbach J."/>
            <person name="Nuebel U."/>
            <person name="Pietschmann T."/>
            <person name="Bach T."/>
            <person name="Mueller R."/>
        </authorList>
    </citation>
    <scope>NUCLEOTIDE SEQUENCE [LARGE SCALE GENOMIC DNA]</scope>
    <source>
        <strain evidence="1 2">MSr11954</strain>
    </source>
</reference>
<name>A0ABZ2LY54_9BACT</name>